<keyword evidence="2" id="KW-1185">Reference proteome</keyword>
<protein>
    <submittedName>
        <fullName evidence="1">Tcoingi protein</fullName>
    </submittedName>
</protein>
<accession>A0A3R7M453</accession>
<gene>
    <name evidence="1" type="ORF">Tco025E_09902</name>
</gene>
<dbReference type="Proteomes" id="UP000284403">
    <property type="component" value="Unassembled WGS sequence"/>
</dbReference>
<dbReference type="EMBL" id="MKKU01001363">
    <property type="protein sequence ID" value="RNE95831.1"/>
    <property type="molecule type" value="Genomic_DNA"/>
</dbReference>
<dbReference type="AlphaFoldDB" id="A0A3R7M453"/>
<dbReference type="GeneID" id="40323513"/>
<dbReference type="RefSeq" id="XP_029223170.1">
    <property type="nucleotide sequence ID" value="XM_029376705.1"/>
</dbReference>
<reference evidence="1 2" key="1">
    <citation type="journal article" date="2018" name="BMC Genomics">
        <title>Genomic comparison of Trypanosoma conorhini and Trypanosoma rangeli to Trypanosoma cruzi strains of high and low virulence.</title>
        <authorList>
            <person name="Bradwell K.R."/>
            <person name="Koparde V.N."/>
            <person name="Matveyev A.V."/>
            <person name="Serrano M.G."/>
            <person name="Alves J.M."/>
            <person name="Parikh H."/>
            <person name="Huang B."/>
            <person name="Lee V."/>
            <person name="Espinosa-Alvarez O."/>
            <person name="Ortiz P.A."/>
            <person name="Costa-Martins A.G."/>
            <person name="Teixeira M.M."/>
            <person name="Buck G.A."/>
        </authorList>
    </citation>
    <scope>NUCLEOTIDE SEQUENCE [LARGE SCALE GENOMIC DNA]</scope>
    <source>
        <strain evidence="1 2">025E</strain>
    </source>
</reference>
<organism evidence="1 2">
    <name type="scientific">Trypanosoma conorhini</name>
    <dbReference type="NCBI Taxonomy" id="83891"/>
    <lineage>
        <taxon>Eukaryota</taxon>
        <taxon>Discoba</taxon>
        <taxon>Euglenozoa</taxon>
        <taxon>Kinetoplastea</taxon>
        <taxon>Metakinetoplastina</taxon>
        <taxon>Trypanosomatida</taxon>
        <taxon>Trypanosomatidae</taxon>
        <taxon>Trypanosoma</taxon>
    </lineage>
</organism>
<evidence type="ECO:0000313" key="1">
    <source>
        <dbReference type="EMBL" id="RNE95831.1"/>
    </source>
</evidence>
<name>A0A3R7M453_9TRYP</name>
<comment type="caution">
    <text evidence="1">The sequence shown here is derived from an EMBL/GenBank/DDBJ whole genome shotgun (WGS) entry which is preliminary data.</text>
</comment>
<sequence>MRLRSAPGPAALRCEALHQLPPAACKELAAAFNRSIGDGGTPASREAGIAIVPLLKPGKPGKCFPPRFGPSPSPAARASSWKELWHDASAAQLKPNFFPSKLVFALVAPHWIRRLACLLGSFHRGKRGKVGAVLVGHAGAFGMVDDGRILHALRAHKVAPCLSRWEADLLSLPRGQKPRVQNALSAPVHFTRGVPQGSALGTLPFIVAANSFSEEPVCIPNLNLLSSPMT</sequence>
<dbReference type="OrthoDB" id="10062389at2759"/>
<evidence type="ECO:0000313" key="2">
    <source>
        <dbReference type="Proteomes" id="UP000284403"/>
    </source>
</evidence>
<proteinExistence type="predicted"/>